<keyword evidence="4" id="KW-1185">Reference proteome</keyword>
<dbReference type="InterPro" id="IPR011010">
    <property type="entry name" value="DNA_brk_join_enz"/>
</dbReference>
<dbReference type="SUPFAM" id="SSF56349">
    <property type="entry name" value="DNA breaking-rejoining enzymes"/>
    <property type="match status" value="1"/>
</dbReference>
<dbReference type="InterPro" id="IPR002104">
    <property type="entry name" value="Integrase_catalytic"/>
</dbReference>
<evidence type="ECO:0000313" key="4">
    <source>
        <dbReference type="Proteomes" id="UP000748752"/>
    </source>
</evidence>
<evidence type="ECO:0000256" key="1">
    <source>
        <dbReference type="ARBA" id="ARBA00023172"/>
    </source>
</evidence>
<proteinExistence type="predicted"/>
<dbReference type="InterPro" id="IPR013762">
    <property type="entry name" value="Integrase-like_cat_sf"/>
</dbReference>
<organism evidence="3 4">
    <name type="scientific">Thiohalocapsa halophila</name>
    <dbReference type="NCBI Taxonomy" id="69359"/>
    <lineage>
        <taxon>Bacteria</taxon>
        <taxon>Pseudomonadati</taxon>
        <taxon>Pseudomonadota</taxon>
        <taxon>Gammaproteobacteria</taxon>
        <taxon>Chromatiales</taxon>
        <taxon>Chromatiaceae</taxon>
        <taxon>Thiohalocapsa</taxon>
    </lineage>
</organism>
<dbReference type="RefSeq" id="WP_200241076.1">
    <property type="nucleotide sequence ID" value="NZ_NRRV01000067.1"/>
</dbReference>
<dbReference type="EMBL" id="NRRV01000067">
    <property type="protein sequence ID" value="MBK1633094.1"/>
    <property type="molecule type" value="Genomic_DNA"/>
</dbReference>
<comment type="caution">
    <text evidence="3">The sequence shown here is derived from an EMBL/GenBank/DDBJ whole genome shotgun (WGS) entry which is preliminary data.</text>
</comment>
<dbReference type="PROSITE" id="PS51898">
    <property type="entry name" value="TYR_RECOMBINASE"/>
    <property type="match status" value="1"/>
</dbReference>
<sequence length="126" mass="14314">MRLKDLHAPLLSAFLIHLEHQCGNCVKTGNNRLAARHAFFRFACYEAPQRPLLCQQVLVIPTKRYPKRSVTLFNEQQTAGLLAAPDRSTWIGRRDHTLLLVAVQTRLRNSELRALRSRDVALNGTA</sequence>
<feature type="domain" description="Tyr recombinase" evidence="2">
    <location>
        <begin position="67"/>
        <end position="126"/>
    </location>
</feature>
<name>A0ABS1CME2_9GAMM</name>
<accession>A0ABS1CME2</accession>
<keyword evidence="1" id="KW-0233">DNA recombination</keyword>
<dbReference type="Proteomes" id="UP000748752">
    <property type="component" value="Unassembled WGS sequence"/>
</dbReference>
<evidence type="ECO:0000313" key="3">
    <source>
        <dbReference type="EMBL" id="MBK1633094.1"/>
    </source>
</evidence>
<dbReference type="Gene3D" id="1.10.443.10">
    <property type="entry name" value="Intergrase catalytic core"/>
    <property type="match status" value="1"/>
</dbReference>
<gene>
    <name evidence="3" type="ORF">CKO31_20535</name>
</gene>
<reference evidence="3 4" key="1">
    <citation type="journal article" date="2020" name="Microorganisms">
        <title>Osmotic Adaptation and Compatible Solute Biosynthesis of Phototrophic Bacteria as Revealed from Genome Analyses.</title>
        <authorList>
            <person name="Imhoff J.F."/>
            <person name="Rahn T."/>
            <person name="Kunzel S."/>
            <person name="Keller A."/>
            <person name="Neulinger S.C."/>
        </authorList>
    </citation>
    <scope>NUCLEOTIDE SEQUENCE [LARGE SCALE GENOMIC DNA]</scope>
    <source>
        <strain evidence="3 4">DSM 6210</strain>
    </source>
</reference>
<evidence type="ECO:0000259" key="2">
    <source>
        <dbReference type="PROSITE" id="PS51898"/>
    </source>
</evidence>
<protein>
    <recommendedName>
        <fullName evidence="2">Tyr recombinase domain-containing protein</fullName>
    </recommendedName>
</protein>